<feature type="chain" id="PRO_5047491775" evidence="2">
    <location>
        <begin position="24"/>
        <end position="237"/>
    </location>
</feature>
<dbReference type="Gene3D" id="2.30.30.240">
    <property type="entry name" value="PRC-barrel domain"/>
    <property type="match status" value="1"/>
</dbReference>
<keyword evidence="2" id="KW-0732">Signal</keyword>
<feature type="compositionally biased region" description="Acidic residues" evidence="1">
    <location>
        <begin position="25"/>
        <end position="51"/>
    </location>
</feature>
<reference evidence="4 5" key="1">
    <citation type="submission" date="2023-03" db="EMBL/GenBank/DDBJ databases">
        <title>Fodinicurvata sp. CAU 1616 isolated from sea sendiment.</title>
        <authorList>
            <person name="Kim W."/>
        </authorList>
    </citation>
    <scope>NUCLEOTIDE SEQUENCE [LARGE SCALE GENOMIC DNA]</scope>
    <source>
        <strain evidence="4 5">CAU 1616</strain>
    </source>
</reference>
<dbReference type="EMBL" id="JARHUD010000013">
    <property type="protein sequence ID" value="MDF2097421.1"/>
    <property type="molecule type" value="Genomic_DNA"/>
</dbReference>
<comment type="caution">
    <text evidence="4">The sequence shown here is derived from an EMBL/GenBank/DDBJ whole genome shotgun (WGS) entry which is preliminary data.</text>
</comment>
<evidence type="ECO:0000259" key="3">
    <source>
        <dbReference type="Pfam" id="PF05239"/>
    </source>
</evidence>
<evidence type="ECO:0000256" key="1">
    <source>
        <dbReference type="SAM" id="MobiDB-lite"/>
    </source>
</evidence>
<dbReference type="Proteomes" id="UP001215503">
    <property type="component" value="Unassembled WGS sequence"/>
</dbReference>
<feature type="region of interest" description="Disordered" evidence="1">
    <location>
        <begin position="211"/>
        <end position="237"/>
    </location>
</feature>
<accession>A0ABT5YRM0</accession>
<feature type="signal peptide" evidence="2">
    <location>
        <begin position="1"/>
        <end position="23"/>
    </location>
</feature>
<feature type="domain" description="PRC-barrel" evidence="3">
    <location>
        <begin position="152"/>
        <end position="208"/>
    </location>
</feature>
<dbReference type="PANTHER" id="PTHR36505">
    <property type="entry name" value="BLR1072 PROTEIN"/>
    <property type="match status" value="1"/>
</dbReference>
<evidence type="ECO:0000256" key="2">
    <source>
        <dbReference type="SAM" id="SignalP"/>
    </source>
</evidence>
<dbReference type="SUPFAM" id="SSF50346">
    <property type="entry name" value="PRC-barrel domain"/>
    <property type="match status" value="1"/>
</dbReference>
<dbReference type="Pfam" id="PF05239">
    <property type="entry name" value="PRC"/>
    <property type="match status" value="1"/>
</dbReference>
<evidence type="ECO:0000313" key="4">
    <source>
        <dbReference type="EMBL" id="MDF2097421.1"/>
    </source>
</evidence>
<dbReference type="InterPro" id="IPR027275">
    <property type="entry name" value="PRC-brl_dom"/>
</dbReference>
<feature type="compositionally biased region" description="Low complexity" evidence="1">
    <location>
        <begin position="104"/>
        <end position="117"/>
    </location>
</feature>
<organism evidence="4 5">
    <name type="scientific">Aquibaculum arenosum</name>
    <dbReference type="NCBI Taxonomy" id="3032591"/>
    <lineage>
        <taxon>Bacteria</taxon>
        <taxon>Pseudomonadati</taxon>
        <taxon>Pseudomonadota</taxon>
        <taxon>Alphaproteobacteria</taxon>
        <taxon>Rhodospirillales</taxon>
        <taxon>Rhodovibrionaceae</taxon>
        <taxon>Aquibaculum</taxon>
    </lineage>
</organism>
<proteinExistence type="predicted"/>
<dbReference type="PANTHER" id="PTHR36505:SF1">
    <property type="entry name" value="BLR1072 PROTEIN"/>
    <property type="match status" value="1"/>
</dbReference>
<name>A0ABT5YRM0_9PROT</name>
<dbReference type="InterPro" id="IPR011033">
    <property type="entry name" value="PRC_barrel-like_sf"/>
</dbReference>
<feature type="compositionally biased region" description="Acidic residues" evidence="1">
    <location>
        <begin position="85"/>
        <end position="98"/>
    </location>
</feature>
<dbReference type="RefSeq" id="WP_275824235.1">
    <property type="nucleotide sequence ID" value="NZ_JARHUD010000013.1"/>
</dbReference>
<keyword evidence="5" id="KW-1185">Reference proteome</keyword>
<feature type="region of interest" description="Disordered" evidence="1">
    <location>
        <begin position="20"/>
        <end position="124"/>
    </location>
</feature>
<gene>
    <name evidence="4" type="ORF">P2G67_15700</name>
</gene>
<protein>
    <submittedName>
        <fullName evidence="4">PRC-barrel domain-containing protein</fullName>
    </submittedName>
</protein>
<evidence type="ECO:0000313" key="5">
    <source>
        <dbReference type="Proteomes" id="UP001215503"/>
    </source>
</evidence>
<sequence length="237" mass="24669">MKKTLLTAVSATAFLFASGAALAQSDEEPAATSETMEESTTEDMGVTEEGSDTGGSSDAESMDSDTPPPAADDAETPDTGMDSDTGTDTDMDMEDSSMDEAPSTDTGTGTDTGTDTGADTDDAMESTAPVDLSQLHPHGGDAEGIVVEGVPAEDIVGGHLVNQDGERIATINDLLIDSDGEPQGLLVGFGGFLGFMEKEVAVGFDRVEFTQNEDEEYPSDLTEEEIEAMPEYEEPQG</sequence>